<dbReference type="AlphaFoldDB" id="A0A0F9UXS4"/>
<name>A0A0F9UXS4_9ZZZZ</name>
<comment type="caution">
    <text evidence="1">The sequence shown here is derived from an EMBL/GenBank/DDBJ whole genome shotgun (WGS) entry which is preliminary data.</text>
</comment>
<reference evidence="1" key="1">
    <citation type="journal article" date="2015" name="Nature">
        <title>Complex archaea that bridge the gap between prokaryotes and eukaryotes.</title>
        <authorList>
            <person name="Spang A."/>
            <person name="Saw J.H."/>
            <person name="Jorgensen S.L."/>
            <person name="Zaremba-Niedzwiedzka K."/>
            <person name="Martijn J."/>
            <person name="Lind A.E."/>
            <person name="van Eijk R."/>
            <person name="Schleper C."/>
            <person name="Guy L."/>
            <person name="Ettema T.J."/>
        </authorList>
    </citation>
    <scope>NUCLEOTIDE SEQUENCE</scope>
</reference>
<evidence type="ECO:0000313" key="1">
    <source>
        <dbReference type="EMBL" id="KKN92287.1"/>
    </source>
</evidence>
<organism evidence="1">
    <name type="scientific">marine sediment metagenome</name>
    <dbReference type="NCBI Taxonomy" id="412755"/>
    <lineage>
        <taxon>unclassified sequences</taxon>
        <taxon>metagenomes</taxon>
        <taxon>ecological metagenomes</taxon>
    </lineage>
</organism>
<sequence>MDNDTLAAKIKQLKAEVAKQNLAALECDMDDAIVLAYRAGILACHPNFHWNDLEIQ</sequence>
<proteinExistence type="predicted"/>
<accession>A0A0F9UXS4</accession>
<gene>
    <name evidence="1" type="ORF">LCGC14_0207780</name>
</gene>
<protein>
    <submittedName>
        <fullName evidence="1">Uncharacterized protein</fullName>
    </submittedName>
</protein>
<dbReference type="EMBL" id="LAZR01000095">
    <property type="protein sequence ID" value="KKN92287.1"/>
    <property type="molecule type" value="Genomic_DNA"/>
</dbReference>